<dbReference type="Gene3D" id="3.10.450.50">
    <property type="match status" value="1"/>
</dbReference>
<proteinExistence type="predicted"/>
<dbReference type="AlphaFoldDB" id="A0A412YQE8"/>
<dbReference type="EMBL" id="QRZH01000001">
    <property type="protein sequence ID" value="RGV59684.1"/>
    <property type="molecule type" value="Genomic_DNA"/>
</dbReference>
<dbReference type="Pfam" id="PF02810">
    <property type="entry name" value="SEC-C"/>
    <property type="match status" value="1"/>
</dbReference>
<evidence type="ECO:0000313" key="2">
    <source>
        <dbReference type="Proteomes" id="UP000286270"/>
    </source>
</evidence>
<name>A0A412YQE8_BACFG</name>
<dbReference type="RefSeq" id="WP_122141512.1">
    <property type="nucleotide sequence ID" value="NZ_JAFKPL010000002.1"/>
</dbReference>
<gene>
    <name evidence="1" type="ORF">DWW08_00825</name>
</gene>
<evidence type="ECO:0008006" key="3">
    <source>
        <dbReference type="Google" id="ProtNLM"/>
    </source>
</evidence>
<comment type="caution">
    <text evidence="1">The sequence shown here is derived from an EMBL/GenBank/DDBJ whole genome shotgun (WGS) entry which is preliminary data.</text>
</comment>
<evidence type="ECO:0000313" key="1">
    <source>
        <dbReference type="EMBL" id="RGV59684.1"/>
    </source>
</evidence>
<accession>A0A412YQE8</accession>
<dbReference type="PANTHER" id="PTHR33747:SF1">
    <property type="entry name" value="ADENYLATE CYCLASE-ASSOCIATED CAP C-TERMINAL DOMAIN-CONTAINING PROTEIN"/>
    <property type="match status" value="1"/>
</dbReference>
<dbReference type="Proteomes" id="UP000286270">
    <property type="component" value="Unassembled WGS sequence"/>
</dbReference>
<protein>
    <recommendedName>
        <fullName evidence="3">SEC-C motif family protein</fullName>
    </recommendedName>
</protein>
<dbReference type="PANTHER" id="PTHR33747">
    <property type="entry name" value="UPF0225 PROTEIN SCO1677"/>
    <property type="match status" value="1"/>
</dbReference>
<reference evidence="1 2" key="1">
    <citation type="submission" date="2018-08" db="EMBL/GenBank/DDBJ databases">
        <title>A genome reference for cultivated species of the human gut microbiota.</title>
        <authorList>
            <person name="Zou Y."/>
            <person name="Xue W."/>
            <person name="Luo G."/>
        </authorList>
    </citation>
    <scope>NUCLEOTIDE SEQUENCE [LARGE SCALE GENOMIC DNA]</scope>
    <source>
        <strain evidence="1 2">AF14-26</strain>
    </source>
</reference>
<organism evidence="1 2">
    <name type="scientific">Bacteroides fragilis</name>
    <dbReference type="NCBI Taxonomy" id="817"/>
    <lineage>
        <taxon>Bacteria</taxon>
        <taxon>Pseudomonadati</taxon>
        <taxon>Bacteroidota</taxon>
        <taxon>Bacteroidia</taxon>
        <taxon>Bacteroidales</taxon>
        <taxon>Bacteroidaceae</taxon>
        <taxon>Bacteroides</taxon>
    </lineage>
</organism>
<dbReference type="SUPFAM" id="SSF103642">
    <property type="entry name" value="Sec-C motif"/>
    <property type="match status" value="1"/>
</dbReference>
<sequence>MRNTDLVIADIQKLIKSKGYIYAFCLILYEDFHVDIETLHKVDYKSKLSVKEATLILGFIIQKEIDFSIPNSPESVIEMKEKTYILMRELQSSYLIPQIDKFSKLIQHSKSGIKIEDTFEEKFDFFVGNGSMVEPMFYAGDGVYDFQYLEYLESKYKYDRDWLMDKKQFDTLHAIQITNSIKEILHEKSKKVNLVGLREVALEIKKEAKKKLKKKYKEEDFNKFLISAEFYQYVNLFPFPPIDKNIDDANVRSENWICFYQNLLDLFIVRRSQLPKSAQVHAFIDNFSFNLNHDTNKDFKGFGYFNIINSKPIIRIDEDRLFIPLNYLIAEAVYESPFYWMCEDKDYSDSLAKHRGDVGEEMAYQLLSKVFGKRNTFKSVIITTKKGYRDTDIDILCVLGSKALCVQVKSKKLTLLAKRGDANQLIKDFKGSVQDAYNQGIISRNKILKKDAKFFDERGNEIILSEDITEVYIMGITTENYPALTHQSYVMLKKEEEEPFPIFLSIFDLELLAYYLNDPYDFLYYVRQRVSLMDYFRADEEIVYLGYHLMHKLWRVEDADFVSLETDFGSIVDRNYYPFKAGYSEMVTDSNDPIKKAWKDENFDKLCFEIKRHKASQVTDIIFHLLDWSAEGRNNVVSCITKTKQQTVSDGEIHTFSTSSAPHFGICYISLNTNERNELTNKLLQYSMARKYKSKCNAWLGIGSLIDSPHMIDCLVYNDELWEYNTDLEALANQLLDHNKNRKIISFSNKKKIGRNDPCPCNSGLKFKKCCGKAVK</sequence>
<dbReference type="InterPro" id="IPR004027">
    <property type="entry name" value="SEC_C_motif"/>
</dbReference>